<comment type="caution">
    <text evidence="3">The sequence shown here is derived from an EMBL/GenBank/DDBJ whole genome shotgun (WGS) entry which is preliminary data.</text>
</comment>
<dbReference type="PANTHER" id="PTHR35102">
    <property type="entry name" value="E3 UBIQUITIN-PROTEIN LIGASE"/>
    <property type="match status" value="1"/>
</dbReference>
<feature type="transmembrane region" description="Helical" evidence="1">
    <location>
        <begin position="37"/>
        <end position="61"/>
    </location>
</feature>
<keyword evidence="1" id="KW-0472">Membrane</keyword>
<keyword evidence="1" id="KW-0812">Transmembrane</keyword>
<feature type="domain" description="DUF2062" evidence="2">
    <location>
        <begin position="24"/>
        <end position="155"/>
    </location>
</feature>
<feature type="transmembrane region" description="Helical" evidence="1">
    <location>
        <begin position="73"/>
        <end position="94"/>
    </location>
</feature>
<dbReference type="Pfam" id="PF09835">
    <property type="entry name" value="DUF2062"/>
    <property type="match status" value="1"/>
</dbReference>
<accession>A0ABT8KX97</accession>
<protein>
    <submittedName>
        <fullName evidence="3">DUF2062 domain-containing protein</fullName>
    </submittedName>
</protein>
<sequence length="167" mass="18656">MNDLRLVAFFNKKLVQPLFGYLKQGITPKKLALTTGLGVIFGLFPVVGSTTILCSLLAIVFRLNLAAINLVNFFVYPLQIVLIIPLIKLGEFLFGVNPMPYSVDEVFALFEKDVLLAFKTFGFANLVGIGAWLMLAIPIFVMVYFISFLIFKRLISEEVQAELQAND</sequence>
<dbReference type="PANTHER" id="PTHR35102:SF1">
    <property type="entry name" value="E3 UBIQUITIN-PROTEIN LIGASE"/>
    <property type="match status" value="1"/>
</dbReference>
<evidence type="ECO:0000313" key="3">
    <source>
        <dbReference type="EMBL" id="MDN5204788.1"/>
    </source>
</evidence>
<proteinExistence type="predicted"/>
<dbReference type="InterPro" id="IPR018639">
    <property type="entry name" value="DUF2062"/>
</dbReference>
<evidence type="ECO:0000259" key="2">
    <source>
        <dbReference type="Pfam" id="PF09835"/>
    </source>
</evidence>
<feature type="transmembrane region" description="Helical" evidence="1">
    <location>
        <begin position="129"/>
        <end position="151"/>
    </location>
</feature>
<evidence type="ECO:0000256" key="1">
    <source>
        <dbReference type="SAM" id="Phobius"/>
    </source>
</evidence>
<keyword evidence="4" id="KW-1185">Reference proteome</keyword>
<reference evidence="3" key="1">
    <citation type="submission" date="2023-06" db="EMBL/GenBank/DDBJ databases">
        <title>Genomic of Parafulvivirga corallium.</title>
        <authorList>
            <person name="Wang G."/>
        </authorList>
    </citation>
    <scope>NUCLEOTIDE SEQUENCE</scope>
    <source>
        <strain evidence="3">BMA10</strain>
    </source>
</reference>
<dbReference type="EMBL" id="JAUJEA010000013">
    <property type="protein sequence ID" value="MDN5204788.1"/>
    <property type="molecule type" value="Genomic_DNA"/>
</dbReference>
<gene>
    <name evidence="3" type="ORF">QQ008_25585</name>
</gene>
<dbReference type="RefSeq" id="WP_346754812.1">
    <property type="nucleotide sequence ID" value="NZ_JAUJEA010000013.1"/>
</dbReference>
<name>A0ABT8KX97_9BACT</name>
<organism evidence="3 4">
    <name type="scientific">Splendidivirga corallicola</name>
    <dbReference type="NCBI Taxonomy" id="3051826"/>
    <lineage>
        <taxon>Bacteria</taxon>
        <taxon>Pseudomonadati</taxon>
        <taxon>Bacteroidota</taxon>
        <taxon>Cytophagia</taxon>
        <taxon>Cytophagales</taxon>
        <taxon>Splendidivirgaceae</taxon>
        <taxon>Splendidivirga</taxon>
    </lineage>
</organism>
<evidence type="ECO:0000313" key="4">
    <source>
        <dbReference type="Proteomes" id="UP001172082"/>
    </source>
</evidence>
<keyword evidence="1" id="KW-1133">Transmembrane helix</keyword>
<dbReference type="Proteomes" id="UP001172082">
    <property type="component" value="Unassembled WGS sequence"/>
</dbReference>